<evidence type="ECO:0000313" key="1">
    <source>
        <dbReference type="EMBL" id="SSX23585.1"/>
    </source>
</evidence>
<name>A0A336M025_CULSO</name>
<proteinExistence type="predicted"/>
<accession>A0A336M025</accession>
<dbReference type="AlphaFoldDB" id="A0A336M025"/>
<reference evidence="1" key="1">
    <citation type="submission" date="2018-07" db="EMBL/GenBank/DDBJ databases">
        <authorList>
            <person name="Quirk P.G."/>
            <person name="Krulwich T.A."/>
        </authorList>
    </citation>
    <scope>NUCLEOTIDE SEQUENCE</scope>
</reference>
<organism evidence="1">
    <name type="scientific">Culicoides sonorensis</name>
    <name type="common">Biting midge</name>
    <dbReference type="NCBI Taxonomy" id="179676"/>
    <lineage>
        <taxon>Eukaryota</taxon>
        <taxon>Metazoa</taxon>
        <taxon>Ecdysozoa</taxon>
        <taxon>Arthropoda</taxon>
        <taxon>Hexapoda</taxon>
        <taxon>Insecta</taxon>
        <taxon>Pterygota</taxon>
        <taxon>Neoptera</taxon>
        <taxon>Endopterygota</taxon>
        <taxon>Diptera</taxon>
        <taxon>Nematocera</taxon>
        <taxon>Chironomoidea</taxon>
        <taxon>Ceratopogonidae</taxon>
        <taxon>Ceratopogoninae</taxon>
        <taxon>Culicoides</taxon>
        <taxon>Monoculicoides</taxon>
    </lineage>
</organism>
<gene>
    <name evidence="1" type="primary">CSON009304</name>
</gene>
<sequence length="180" mass="19109">MRFRMSISFSLAAARCNGGPGPQQSVSTPCFTRTAAISSWPDSKALHSGQSPLSLGAFNATPRLHNASTTFGNRQWIANCNGDSCSAVSAFISAPCFNSLWTVVGRAPFSMRRSANSKGGPCVCGGVRANNKAHFSSCVRKFKSIEDCSTENPSLRLIASISNVEPSPSAFAKCHPVNKF</sequence>
<protein>
    <submittedName>
        <fullName evidence="1">CSON009304 protein</fullName>
    </submittedName>
</protein>
<dbReference type="VEuPathDB" id="VectorBase:CSON009304"/>
<dbReference type="EMBL" id="UFQT01000367">
    <property type="protein sequence ID" value="SSX23585.1"/>
    <property type="molecule type" value="Genomic_DNA"/>
</dbReference>